<evidence type="ECO:0000256" key="1">
    <source>
        <dbReference type="ARBA" id="ARBA00004123"/>
    </source>
</evidence>
<evidence type="ECO:0000256" key="4">
    <source>
        <dbReference type="ARBA" id="ARBA00023163"/>
    </source>
</evidence>
<dbReference type="FunFam" id="2.20.25.80:FF:000009">
    <property type="entry name" value="WRKY transcription factor 53"/>
    <property type="match status" value="1"/>
</dbReference>
<dbReference type="GO" id="GO:0009751">
    <property type="term" value="P:response to salicylic acid"/>
    <property type="evidence" value="ECO:0007669"/>
    <property type="project" value="UniProtKB-ARBA"/>
</dbReference>
<dbReference type="GO" id="GO:0010193">
    <property type="term" value="P:response to ozone"/>
    <property type="evidence" value="ECO:0007669"/>
    <property type="project" value="UniProtKB-ARBA"/>
</dbReference>
<reference evidence="8 9" key="1">
    <citation type="journal article" date="2019" name="Plant Biotechnol. J.">
        <title>The red bayberry genome and genetic basis of sex determination.</title>
        <authorList>
            <person name="Jia H.M."/>
            <person name="Jia H.J."/>
            <person name="Cai Q.L."/>
            <person name="Wang Y."/>
            <person name="Zhao H.B."/>
            <person name="Yang W.F."/>
            <person name="Wang G.Y."/>
            <person name="Li Y.H."/>
            <person name="Zhan D.L."/>
            <person name="Shen Y.T."/>
            <person name="Niu Q.F."/>
            <person name="Chang L."/>
            <person name="Qiu J."/>
            <person name="Zhao L."/>
            <person name="Xie H.B."/>
            <person name="Fu W.Y."/>
            <person name="Jin J."/>
            <person name="Li X.W."/>
            <person name="Jiao Y."/>
            <person name="Zhou C.C."/>
            <person name="Tu T."/>
            <person name="Chai C.Y."/>
            <person name="Gao J.L."/>
            <person name="Fan L.J."/>
            <person name="van de Weg E."/>
            <person name="Wang J.Y."/>
            <person name="Gao Z.S."/>
        </authorList>
    </citation>
    <scope>NUCLEOTIDE SEQUENCE [LARGE SCALE GENOMIC DNA]</scope>
    <source>
        <tissue evidence="8">Leaves</tissue>
    </source>
</reference>
<dbReference type="Pfam" id="PF03106">
    <property type="entry name" value="WRKY"/>
    <property type="match status" value="1"/>
</dbReference>
<keyword evidence="3" id="KW-0238">DNA-binding</keyword>
<dbReference type="GO" id="GO:0005634">
    <property type="term" value="C:nucleus"/>
    <property type="evidence" value="ECO:0007669"/>
    <property type="project" value="UniProtKB-SubCell"/>
</dbReference>
<evidence type="ECO:0000313" key="9">
    <source>
        <dbReference type="Proteomes" id="UP000516437"/>
    </source>
</evidence>
<evidence type="ECO:0000256" key="2">
    <source>
        <dbReference type="ARBA" id="ARBA00023015"/>
    </source>
</evidence>
<dbReference type="SUPFAM" id="SSF118290">
    <property type="entry name" value="WRKY DNA-binding domain"/>
    <property type="match status" value="1"/>
</dbReference>
<dbReference type="AlphaFoldDB" id="A0A6A1UX83"/>
<dbReference type="PANTHER" id="PTHR32096">
    <property type="entry name" value="WRKY TRANSCRIPTION FACTOR 30-RELATED-RELATED"/>
    <property type="match status" value="1"/>
</dbReference>
<dbReference type="OrthoDB" id="1888929at2759"/>
<dbReference type="GO" id="GO:0003700">
    <property type="term" value="F:DNA-binding transcription factor activity"/>
    <property type="evidence" value="ECO:0007669"/>
    <property type="project" value="InterPro"/>
</dbReference>
<sequence length="266" mass="29320">MIGSGGIRRKTLPRWTQQVRVSLGRGLEGPLDDGFSWRKYGQKDILNAKHPRGYYRCSHRNVQGCLATKQVQRSDEDPTIFEITYRGRHTCTQASNIVPPPASDSEKVLQDPNNDMDLQHHNHMPLQNQQLSPEMLLNLQASLKVQTENLDTHEQSLIPSFNFPSTSNIGAQTQAFPATVIDNNFVGSYSPSFISPAASGTNYFSVSPSGMNSLGGHQHFRGCESELSGIISAATSATNSPTVGLDFPFGPDFDPNFTFDNHGFYS</sequence>
<dbReference type="InterPro" id="IPR036576">
    <property type="entry name" value="WRKY_dom_sf"/>
</dbReference>
<keyword evidence="9" id="KW-1185">Reference proteome</keyword>
<keyword evidence="4" id="KW-0804">Transcription</keyword>
<dbReference type="InterPro" id="IPR044810">
    <property type="entry name" value="WRKY_plant"/>
</dbReference>
<gene>
    <name evidence="8" type="ORF">CJ030_MR7G015184</name>
</gene>
<proteinExistence type="inferred from homology"/>
<dbReference type="InterPro" id="IPR003657">
    <property type="entry name" value="WRKY_dom"/>
</dbReference>
<accession>A0A6A1UX83</accession>
<evidence type="ECO:0000256" key="3">
    <source>
        <dbReference type="ARBA" id="ARBA00023125"/>
    </source>
</evidence>
<evidence type="ECO:0000256" key="5">
    <source>
        <dbReference type="ARBA" id="ARBA00023242"/>
    </source>
</evidence>
<keyword evidence="2" id="KW-0805">Transcription regulation</keyword>
<dbReference type="Gene3D" id="2.20.25.80">
    <property type="entry name" value="WRKY domain"/>
    <property type="match status" value="1"/>
</dbReference>
<evidence type="ECO:0000256" key="6">
    <source>
        <dbReference type="ARBA" id="ARBA00060850"/>
    </source>
</evidence>
<comment type="similarity">
    <text evidence="6">Belongs to the WRKY group III family.</text>
</comment>
<name>A0A6A1UX83_9ROSI</name>
<evidence type="ECO:0000259" key="7">
    <source>
        <dbReference type="PROSITE" id="PS50811"/>
    </source>
</evidence>
<dbReference type="GO" id="GO:0010150">
    <property type="term" value="P:leaf senescence"/>
    <property type="evidence" value="ECO:0007669"/>
    <property type="project" value="UniProtKB-ARBA"/>
</dbReference>
<comment type="caution">
    <text evidence="8">The sequence shown here is derived from an EMBL/GenBank/DDBJ whole genome shotgun (WGS) entry which is preliminary data.</text>
</comment>
<dbReference type="PROSITE" id="PS50811">
    <property type="entry name" value="WRKY"/>
    <property type="match status" value="1"/>
</dbReference>
<feature type="domain" description="WRKY" evidence="7">
    <location>
        <begin position="26"/>
        <end position="89"/>
    </location>
</feature>
<dbReference type="GO" id="GO:0000976">
    <property type="term" value="F:transcription cis-regulatory region binding"/>
    <property type="evidence" value="ECO:0007669"/>
    <property type="project" value="TreeGrafter"/>
</dbReference>
<dbReference type="SMART" id="SM00774">
    <property type="entry name" value="WRKY"/>
    <property type="match status" value="1"/>
</dbReference>
<comment type="subcellular location">
    <subcellularLocation>
        <location evidence="1">Nucleus</location>
    </subcellularLocation>
</comment>
<protein>
    <submittedName>
        <fullName evidence="8">Putative WRKY transcription factor 41</fullName>
    </submittedName>
</protein>
<dbReference type="SMR" id="A0A6A1UX83"/>
<dbReference type="GO" id="GO:0042542">
    <property type="term" value="P:response to hydrogen peroxide"/>
    <property type="evidence" value="ECO:0007669"/>
    <property type="project" value="UniProtKB-ARBA"/>
</dbReference>
<dbReference type="Proteomes" id="UP000516437">
    <property type="component" value="Chromosome 7"/>
</dbReference>
<dbReference type="PANTHER" id="PTHR32096:SF115">
    <property type="entry name" value="WRKY TRANSCRIPTION FACTOR 30-RELATED"/>
    <property type="match status" value="1"/>
</dbReference>
<evidence type="ECO:0000313" key="8">
    <source>
        <dbReference type="EMBL" id="KAB1204982.1"/>
    </source>
</evidence>
<keyword evidence="5" id="KW-0539">Nucleus</keyword>
<organism evidence="8 9">
    <name type="scientific">Morella rubra</name>
    <name type="common">Chinese bayberry</name>
    <dbReference type="NCBI Taxonomy" id="262757"/>
    <lineage>
        <taxon>Eukaryota</taxon>
        <taxon>Viridiplantae</taxon>
        <taxon>Streptophyta</taxon>
        <taxon>Embryophyta</taxon>
        <taxon>Tracheophyta</taxon>
        <taxon>Spermatophyta</taxon>
        <taxon>Magnoliopsida</taxon>
        <taxon>eudicotyledons</taxon>
        <taxon>Gunneridae</taxon>
        <taxon>Pentapetalae</taxon>
        <taxon>rosids</taxon>
        <taxon>fabids</taxon>
        <taxon>Fagales</taxon>
        <taxon>Myricaceae</taxon>
        <taxon>Morella</taxon>
    </lineage>
</organism>
<dbReference type="EMBL" id="RXIC02000025">
    <property type="protein sequence ID" value="KAB1204982.1"/>
    <property type="molecule type" value="Genomic_DNA"/>
</dbReference>